<feature type="transmembrane region" description="Helical" evidence="1">
    <location>
        <begin position="133"/>
        <end position="154"/>
    </location>
</feature>
<comment type="caution">
    <text evidence="2">The sequence shown here is derived from an EMBL/GenBank/DDBJ whole genome shotgun (WGS) entry which is preliminary data.</text>
</comment>
<dbReference type="EMBL" id="JAZHXI010000017">
    <property type="protein sequence ID" value="KAL2062527.1"/>
    <property type="molecule type" value="Genomic_DNA"/>
</dbReference>
<keyword evidence="1" id="KW-1133">Transmembrane helix</keyword>
<name>A0ABR4BY34_9HELO</name>
<reference evidence="2 3" key="1">
    <citation type="journal article" date="2024" name="Commun. Biol.">
        <title>Comparative genomic analysis of thermophilic fungi reveals convergent evolutionary adaptations and gene losses.</title>
        <authorList>
            <person name="Steindorff A.S."/>
            <person name="Aguilar-Pontes M.V."/>
            <person name="Robinson A.J."/>
            <person name="Andreopoulos B."/>
            <person name="LaButti K."/>
            <person name="Kuo A."/>
            <person name="Mondo S."/>
            <person name="Riley R."/>
            <person name="Otillar R."/>
            <person name="Haridas S."/>
            <person name="Lipzen A."/>
            <person name="Grimwood J."/>
            <person name="Schmutz J."/>
            <person name="Clum A."/>
            <person name="Reid I.D."/>
            <person name="Moisan M.C."/>
            <person name="Butler G."/>
            <person name="Nguyen T.T.M."/>
            <person name="Dewar K."/>
            <person name="Conant G."/>
            <person name="Drula E."/>
            <person name="Henrissat B."/>
            <person name="Hansel C."/>
            <person name="Singer S."/>
            <person name="Hutchinson M.I."/>
            <person name="de Vries R.P."/>
            <person name="Natvig D.O."/>
            <person name="Powell A.J."/>
            <person name="Tsang A."/>
            <person name="Grigoriev I.V."/>
        </authorList>
    </citation>
    <scope>NUCLEOTIDE SEQUENCE [LARGE SCALE GENOMIC DNA]</scope>
    <source>
        <strain evidence="2 3">CBS 494.80</strain>
    </source>
</reference>
<protein>
    <submittedName>
        <fullName evidence="2">Uncharacterized protein</fullName>
    </submittedName>
</protein>
<dbReference type="Proteomes" id="UP001595075">
    <property type="component" value="Unassembled WGS sequence"/>
</dbReference>
<evidence type="ECO:0000313" key="3">
    <source>
        <dbReference type="Proteomes" id="UP001595075"/>
    </source>
</evidence>
<keyword evidence="1" id="KW-0472">Membrane</keyword>
<keyword evidence="3" id="KW-1185">Reference proteome</keyword>
<evidence type="ECO:0000256" key="1">
    <source>
        <dbReference type="SAM" id="Phobius"/>
    </source>
</evidence>
<sequence>MGWSLHSAPDPVTPCSSSEVEVSRYTLSCLLAYTLPGFCSIFATFFNTIDQRNDFIGVHRRANWRGYQSNVQLGSGLRFLLNTQKCAVRCFLFSFDFGAFGVWSVEFGAWGLAGLSAYSAFMLLSVQESMGGLAHYYFAYFIFRFVACIIVRWFGEVVWNWKADGWLDRRYQIGNTAQKSTAKSGNIRNARAYSESEIGVKRSMERGRLCVRSAARDVIVRLKKAAIMWELR</sequence>
<evidence type="ECO:0000313" key="2">
    <source>
        <dbReference type="EMBL" id="KAL2062527.1"/>
    </source>
</evidence>
<feature type="transmembrane region" description="Helical" evidence="1">
    <location>
        <begin position="86"/>
        <end position="103"/>
    </location>
</feature>
<feature type="transmembrane region" description="Helical" evidence="1">
    <location>
        <begin position="25"/>
        <end position="46"/>
    </location>
</feature>
<keyword evidence="1" id="KW-0812">Transmembrane</keyword>
<gene>
    <name evidence="2" type="ORF">VTL71DRAFT_6793</name>
</gene>
<accession>A0ABR4BY34</accession>
<proteinExistence type="predicted"/>
<organism evidence="2 3">
    <name type="scientific">Oculimacula yallundae</name>
    <dbReference type="NCBI Taxonomy" id="86028"/>
    <lineage>
        <taxon>Eukaryota</taxon>
        <taxon>Fungi</taxon>
        <taxon>Dikarya</taxon>
        <taxon>Ascomycota</taxon>
        <taxon>Pezizomycotina</taxon>
        <taxon>Leotiomycetes</taxon>
        <taxon>Helotiales</taxon>
        <taxon>Ploettnerulaceae</taxon>
        <taxon>Oculimacula</taxon>
    </lineage>
</organism>